<evidence type="ECO:0000259" key="3">
    <source>
        <dbReference type="PROSITE" id="PS51462"/>
    </source>
</evidence>
<proteinExistence type="inferred from homology"/>
<dbReference type="RefSeq" id="WP_234800526.1">
    <property type="nucleotide sequence ID" value="NZ_CP015136.1"/>
</dbReference>
<evidence type="ECO:0000313" key="5">
    <source>
        <dbReference type="Proteomes" id="UP000076079"/>
    </source>
</evidence>
<dbReference type="InterPro" id="IPR000086">
    <property type="entry name" value="NUDIX_hydrolase_dom"/>
</dbReference>
<keyword evidence="4" id="KW-0808">Transferase</keyword>
<protein>
    <submittedName>
        <fullName evidence="4">Bifunctional NMN adenylyltransferase/Nudix hydrolase</fullName>
    </submittedName>
</protein>
<dbReference type="PRINTS" id="PR00502">
    <property type="entry name" value="NUDIXFAMILY"/>
</dbReference>
<reference evidence="4 5" key="1">
    <citation type="journal article" date="2016" name="Genome Announc.">
        <title>First Complete Genome Sequence of a Subdivision 6 Acidobacterium Strain.</title>
        <authorList>
            <person name="Huang S."/>
            <person name="Vieira S."/>
            <person name="Bunk B."/>
            <person name="Riedel T."/>
            <person name="Sproer C."/>
            <person name="Overmann J."/>
        </authorList>
    </citation>
    <scope>NUCLEOTIDE SEQUENCE [LARGE SCALE GENOMIC DNA]</scope>
    <source>
        <strain evidence="5">DSM 100886 HEG_-6_39</strain>
    </source>
</reference>
<dbReference type="AlphaFoldDB" id="A0A143PRY9"/>
<dbReference type="GO" id="GO:0016779">
    <property type="term" value="F:nucleotidyltransferase activity"/>
    <property type="evidence" value="ECO:0007669"/>
    <property type="project" value="UniProtKB-KW"/>
</dbReference>
<name>A0A143PRY9_LUTPR</name>
<dbReference type="EMBL" id="CP015136">
    <property type="protein sequence ID" value="AMY11497.1"/>
    <property type="molecule type" value="Genomic_DNA"/>
</dbReference>
<dbReference type="InterPro" id="IPR015797">
    <property type="entry name" value="NUDIX_hydrolase-like_dom_sf"/>
</dbReference>
<accession>A0A143PRY9</accession>
<comment type="similarity">
    <text evidence="2">Belongs to the Nudix hydrolase family.</text>
</comment>
<dbReference type="Pfam" id="PF00293">
    <property type="entry name" value="NUDIX"/>
    <property type="match status" value="1"/>
</dbReference>
<dbReference type="SUPFAM" id="SSF55811">
    <property type="entry name" value="Nudix"/>
    <property type="match status" value="1"/>
</dbReference>
<dbReference type="PROSITE" id="PS51462">
    <property type="entry name" value="NUDIX"/>
    <property type="match status" value="1"/>
</dbReference>
<dbReference type="GO" id="GO:0016787">
    <property type="term" value="F:hydrolase activity"/>
    <property type="evidence" value="ECO:0007669"/>
    <property type="project" value="UniProtKB-KW"/>
</dbReference>
<dbReference type="PROSITE" id="PS00893">
    <property type="entry name" value="NUDIX_BOX"/>
    <property type="match status" value="1"/>
</dbReference>
<keyword evidence="5" id="KW-1185">Reference proteome</keyword>
<evidence type="ECO:0000256" key="2">
    <source>
        <dbReference type="RuleBase" id="RU003476"/>
    </source>
</evidence>
<evidence type="ECO:0000256" key="1">
    <source>
        <dbReference type="ARBA" id="ARBA00022801"/>
    </source>
</evidence>
<dbReference type="PANTHER" id="PTHR43736:SF1">
    <property type="entry name" value="DIHYDRONEOPTERIN TRIPHOSPHATE DIPHOSPHATASE"/>
    <property type="match status" value="1"/>
</dbReference>
<dbReference type="InterPro" id="IPR020476">
    <property type="entry name" value="Nudix_hydrolase"/>
</dbReference>
<reference evidence="5" key="2">
    <citation type="submission" date="2016-04" db="EMBL/GenBank/DDBJ databases">
        <title>First Complete Genome Sequence of a Subdivision 6 Acidobacterium.</title>
        <authorList>
            <person name="Huang S."/>
            <person name="Vieira S."/>
            <person name="Bunk B."/>
            <person name="Riedel T."/>
            <person name="Sproeer C."/>
            <person name="Overmann J."/>
        </authorList>
    </citation>
    <scope>NUCLEOTIDE SEQUENCE [LARGE SCALE GENOMIC DNA]</scope>
    <source>
        <strain evidence="5">DSM 100886 HEG_-6_39</strain>
    </source>
</reference>
<dbReference type="PANTHER" id="PTHR43736">
    <property type="entry name" value="ADP-RIBOSE PYROPHOSPHATASE"/>
    <property type="match status" value="1"/>
</dbReference>
<dbReference type="Gene3D" id="3.90.79.10">
    <property type="entry name" value="Nucleoside Triphosphate Pyrophosphohydrolase"/>
    <property type="match status" value="1"/>
</dbReference>
<dbReference type="InterPro" id="IPR020084">
    <property type="entry name" value="NUDIX_hydrolase_CS"/>
</dbReference>
<organism evidence="4 5">
    <name type="scientific">Luteitalea pratensis</name>
    <dbReference type="NCBI Taxonomy" id="1855912"/>
    <lineage>
        <taxon>Bacteria</taxon>
        <taxon>Pseudomonadati</taxon>
        <taxon>Acidobacteriota</taxon>
        <taxon>Vicinamibacteria</taxon>
        <taxon>Vicinamibacterales</taxon>
        <taxon>Vicinamibacteraceae</taxon>
        <taxon>Luteitalea</taxon>
    </lineage>
</organism>
<dbReference type="CDD" id="cd04673">
    <property type="entry name" value="NUDIX_ADPRase"/>
    <property type="match status" value="1"/>
</dbReference>
<dbReference type="Proteomes" id="UP000076079">
    <property type="component" value="Chromosome"/>
</dbReference>
<evidence type="ECO:0000313" key="4">
    <source>
        <dbReference type="EMBL" id="AMY11497.1"/>
    </source>
</evidence>
<keyword evidence="4" id="KW-0548">Nucleotidyltransferase</keyword>
<dbReference type="KEGG" id="abac:LuPra_04747"/>
<keyword evidence="1 2" id="KW-0378">Hydrolase</keyword>
<sequence>MSQRLYPARPIVGVGAVVVDDGHVLLIKRKYEPLALRWSLPGGGLEVGETLEVGVARELLEETGLVVRVGPVIEVFDRILRDEDGRVKYHFVLVDYLCVPVGGSLQAGDDVSEAEWVQLDALAPYQLTDKALEVISRAREMVMPDA</sequence>
<feature type="domain" description="Nudix hydrolase" evidence="3">
    <location>
        <begin position="7"/>
        <end position="140"/>
    </location>
</feature>
<gene>
    <name evidence="4" type="ORF">LuPra_04747</name>
</gene>
<dbReference type="STRING" id="1855912.LuPra_04747"/>